<evidence type="ECO:0000313" key="1">
    <source>
        <dbReference type="EMBL" id="CAK15343.1"/>
    </source>
</evidence>
<name>Q1IAH6_PSEE4</name>
<evidence type="ECO:0000313" key="2">
    <source>
        <dbReference type="Proteomes" id="UP000000658"/>
    </source>
</evidence>
<dbReference type="Proteomes" id="UP000000658">
    <property type="component" value="Chromosome"/>
</dbReference>
<organism evidence="1 2">
    <name type="scientific">Pseudomonas entomophila (strain L48)</name>
    <dbReference type="NCBI Taxonomy" id="384676"/>
    <lineage>
        <taxon>Bacteria</taxon>
        <taxon>Pseudomonadati</taxon>
        <taxon>Pseudomonadota</taxon>
        <taxon>Gammaproteobacteria</taxon>
        <taxon>Pseudomonadales</taxon>
        <taxon>Pseudomonadaceae</taxon>
        <taxon>Pseudomonas</taxon>
    </lineage>
</organism>
<dbReference type="STRING" id="384676.PSEEN2541"/>
<reference evidence="1 2" key="1">
    <citation type="journal article" date="2006" name="Nat. Biotechnol.">
        <title>Complete genome sequence of the entomopathogenic and metabolically versatile soil bacterium Pseudomonas entomophila.</title>
        <authorList>
            <person name="Vodovar N."/>
            <person name="Vallenet D."/>
            <person name="Cruveiller S."/>
            <person name="Rouy Z."/>
            <person name="Barbe V."/>
            <person name="Acosta C."/>
            <person name="Cattolico L."/>
            <person name="Jubin C."/>
            <person name="Lajus A."/>
            <person name="Segurens B."/>
            <person name="Vacherie B."/>
            <person name="Wincker P."/>
            <person name="Weissenbach J."/>
            <person name="Lemaitre B."/>
            <person name="Medigue C."/>
            <person name="Boccard F."/>
        </authorList>
    </citation>
    <scope>NUCLEOTIDE SEQUENCE [LARGE SCALE GENOMIC DNA]</scope>
    <source>
        <strain evidence="1 2">L48</strain>
    </source>
</reference>
<accession>Q1IAH6</accession>
<sequence>MIHNLIAYVDYPDTIQQSFFTRFFRFFYLRELHATKKFVSLGSRDDSNICEKIIGRSVGVLQTLFFRKYMGGFRKL</sequence>
<proteinExistence type="predicted"/>
<dbReference type="KEGG" id="pen:PSEEN2541"/>
<gene>
    <name evidence="1" type="ordered locus">PSEEN2541</name>
</gene>
<dbReference type="EMBL" id="CT573326">
    <property type="protein sequence ID" value="CAK15343.1"/>
    <property type="molecule type" value="Genomic_DNA"/>
</dbReference>
<dbReference type="HOGENOM" id="CLU_2651674_0_0_6"/>
<protein>
    <submittedName>
        <fullName evidence="1">Uncharacterized protein</fullName>
    </submittedName>
</protein>
<dbReference type="AlphaFoldDB" id="Q1IAH6"/>